<evidence type="ECO:0000313" key="3">
    <source>
        <dbReference type="Proteomes" id="UP001597114"/>
    </source>
</evidence>
<keyword evidence="1" id="KW-1133">Transmembrane helix</keyword>
<keyword evidence="1" id="KW-0472">Membrane</keyword>
<proteinExistence type="predicted"/>
<evidence type="ECO:0000313" key="2">
    <source>
        <dbReference type="EMBL" id="MFD1515875.1"/>
    </source>
</evidence>
<accession>A0ABW4ENM9</accession>
<feature type="transmembrane region" description="Helical" evidence="1">
    <location>
        <begin position="62"/>
        <end position="85"/>
    </location>
</feature>
<organism evidence="2 3">
    <name type="scientific">Pseudonocardia yunnanensis</name>
    <dbReference type="NCBI Taxonomy" id="58107"/>
    <lineage>
        <taxon>Bacteria</taxon>
        <taxon>Bacillati</taxon>
        <taxon>Actinomycetota</taxon>
        <taxon>Actinomycetes</taxon>
        <taxon>Pseudonocardiales</taxon>
        <taxon>Pseudonocardiaceae</taxon>
        <taxon>Pseudonocardia</taxon>
    </lineage>
</organism>
<sequence length="442" mass="47042">MPRALSWATRFELRQSVKGSMWVLPLLGLGAGALLAQAAILADSSLRVPPGWTYSASTASGVLTAIVGAMVALLGFVVTIGVLVVQQATGTLSPRYMRLWYRDRLQKVVLATFAGTFAFAFSLLRRVETDFVPDIGVTTAGVAVAASLALLLIYLDRFTHRLRPVAVAAIVGQAGQDVLARLGEHAHARPVVDQPAAAPRGEPVLVVPAGRAGAVQAVNVPALVAMAERLDCTFVLVRTVGDFVARGTPLIEVHGAAPPSDGHLQGLFALGRERTIEQDPSFALRVLVDIAIKALSPAINDPTTAVQVLDHIEAFLEAVAGTRLRRQYVLAGRDGTARVVLPGRDWAEYLQLAVTEIREYGAASTQVCRRLRALLDGLLDTVPPDRRPAVLDELRRLDSSVDTAFADLARRSLARCSDRQGIGGRVADAAVTAPDGRRTSSA</sequence>
<comment type="caution">
    <text evidence="2">The sequence shown here is derived from an EMBL/GenBank/DDBJ whole genome shotgun (WGS) entry which is preliminary data.</text>
</comment>
<feature type="transmembrane region" description="Helical" evidence="1">
    <location>
        <begin position="135"/>
        <end position="155"/>
    </location>
</feature>
<gene>
    <name evidence="2" type="ORF">ACFSJD_00155</name>
</gene>
<name>A0ABW4ENM9_9PSEU</name>
<feature type="transmembrane region" description="Helical" evidence="1">
    <location>
        <begin position="105"/>
        <end position="123"/>
    </location>
</feature>
<dbReference type="Pfam" id="PF10011">
    <property type="entry name" value="DUF2254"/>
    <property type="match status" value="1"/>
</dbReference>
<protein>
    <submittedName>
        <fullName evidence="2">DUF2254 domain-containing protein</fullName>
    </submittedName>
</protein>
<dbReference type="InterPro" id="IPR018723">
    <property type="entry name" value="DUF2254_membrane"/>
</dbReference>
<evidence type="ECO:0000256" key="1">
    <source>
        <dbReference type="SAM" id="Phobius"/>
    </source>
</evidence>
<dbReference type="Proteomes" id="UP001597114">
    <property type="component" value="Unassembled WGS sequence"/>
</dbReference>
<dbReference type="EMBL" id="JBHUCO010000001">
    <property type="protein sequence ID" value="MFD1515875.1"/>
    <property type="molecule type" value="Genomic_DNA"/>
</dbReference>
<keyword evidence="1" id="KW-0812">Transmembrane</keyword>
<keyword evidence="3" id="KW-1185">Reference proteome</keyword>
<dbReference type="RefSeq" id="WP_344724623.1">
    <property type="nucleotide sequence ID" value="NZ_BAAAUS010000027.1"/>
</dbReference>
<reference evidence="3" key="1">
    <citation type="journal article" date="2019" name="Int. J. Syst. Evol. Microbiol.">
        <title>The Global Catalogue of Microorganisms (GCM) 10K type strain sequencing project: providing services to taxonomists for standard genome sequencing and annotation.</title>
        <authorList>
            <consortium name="The Broad Institute Genomics Platform"/>
            <consortium name="The Broad Institute Genome Sequencing Center for Infectious Disease"/>
            <person name="Wu L."/>
            <person name="Ma J."/>
        </authorList>
    </citation>
    <scope>NUCLEOTIDE SEQUENCE [LARGE SCALE GENOMIC DNA]</scope>
    <source>
        <strain evidence="3">CCM 7043</strain>
    </source>
</reference>